<dbReference type="AlphaFoldDB" id="A0AA39USB7"/>
<sequence>MSSPLFIPGTPIPPDDTPTGNLAYTLPPAASFPQIQCWTKLGTAINLSNLVKNSCQNLTLQKMNESYPKCWSTDAITFFVIPFNPKPLLYLTTIHKLTHLDTEAGVRGVTGVVQIAIQNSPKVIAFITANRDTILSSFFEKQAIASIVNSVEVQKIDLIVAGGYKEQMWDGMDQFPAQQVISILPQWLTLIPFKSLTFTVPPLVRPKQTEDKGCKVDLEDPEVSEEAGGSTMDCTSD</sequence>
<evidence type="ECO:0000313" key="3">
    <source>
        <dbReference type="Proteomes" id="UP001175228"/>
    </source>
</evidence>
<protein>
    <submittedName>
        <fullName evidence="2">Uncharacterized protein</fullName>
    </submittedName>
</protein>
<gene>
    <name evidence="2" type="ORF">EDD18DRAFT_1106496</name>
</gene>
<reference evidence="2" key="1">
    <citation type="submission" date="2023-06" db="EMBL/GenBank/DDBJ databases">
        <authorList>
            <consortium name="Lawrence Berkeley National Laboratory"/>
            <person name="Ahrendt S."/>
            <person name="Sahu N."/>
            <person name="Indic B."/>
            <person name="Wong-Bajracharya J."/>
            <person name="Merenyi Z."/>
            <person name="Ke H.-M."/>
            <person name="Monk M."/>
            <person name="Kocsube S."/>
            <person name="Drula E."/>
            <person name="Lipzen A."/>
            <person name="Balint B."/>
            <person name="Henrissat B."/>
            <person name="Andreopoulos B."/>
            <person name="Martin F.M."/>
            <person name="Harder C.B."/>
            <person name="Rigling D."/>
            <person name="Ford K.L."/>
            <person name="Foster G.D."/>
            <person name="Pangilinan J."/>
            <person name="Papanicolaou A."/>
            <person name="Barry K."/>
            <person name="LaButti K."/>
            <person name="Viragh M."/>
            <person name="Koriabine M."/>
            <person name="Yan M."/>
            <person name="Riley R."/>
            <person name="Champramary S."/>
            <person name="Plett K.L."/>
            <person name="Tsai I.J."/>
            <person name="Slot J."/>
            <person name="Sipos G."/>
            <person name="Plett J."/>
            <person name="Nagy L.G."/>
            <person name="Grigoriev I.V."/>
        </authorList>
    </citation>
    <scope>NUCLEOTIDE SEQUENCE</scope>
    <source>
        <strain evidence="2">HWK02</strain>
    </source>
</reference>
<evidence type="ECO:0000313" key="2">
    <source>
        <dbReference type="EMBL" id="KAK0495269.1"/>
    </source>
</evidence>
<organism evidence="2 3">
    <name type="scientific">Armillaria luteobubalina</name>
    <dbReference type="NCBI Taxonomy" id="153913"/>
    <lineage>
        <taxon>Eukaryota</taxon>
        <taxon>Fungi</taxon>
        <taxon>Dikarya</taxon>
        <taxon>Basidiomycota</taxon>
        <taxon>Agaricomycotina</taxon>
        <taxon>Agaricomycetes</taxon>
        <taxon>Agaricomycetidae</taxon>
        <taxon>Agaricales</taxon>
        <taxon>Marasmiineae</taxon>
        <taxon>Physalacriaceae</taxon>
        <taxon>Armillaria</taxon>
    </lineage>
</organism>
<dbReference type="EMBL" id="JAUEPU010000018">
    <property type="protein sequence ID" value="KAK0495269.1"/>
    <property type="molecule type" value="Genomic_DNA"/>
</dbReference>
<feature type="region of interest" description="Disordered" evidence="1">
    <location>
        <begin position="211"/>
        <end position="237"/>
    </location>
</feature>
<keyword evidence="3" id="KW-1185">Reference proteome</keyword>
<proteinExistence type="predicted"/>
<comment type="caution">
    <text evidence="2">The sequence shown here is derived from an EMBL/GenBank/DDBJ whole genome shotgun (WGS) entry which is preliminary data.</text>
</comment>
<accession>A0AA39USB7</accession>
<dbReference type="Proteomes" id="UP001175228">
    <property type="component" value="Unassembled WGS sequence"/>
</dbReference>
<evidence type="ECO:0000256" key="1">
    <source>
        <dbReference type="SAM" id="MobiDB-lite"/>
    </source>
</evidence>
<name>A0AA39USB7_9AGAR</name>